<accession>A0A9P1DKT8</accession>
<dbReference type="AlphaFoldDB" id="A0A9P1DKT8"/>
<dbReference type="EMBL" id="CAMXCT010005311">
    <property type="protein sequence ID" value="CAI4011976.1"/>
    <property type="molecule type" value="Genomic_DNA"/>
</dbReference>
<feature type="non-terminal residue" evidence="1">
    <location>
        <position position="1"/>
    </location>
</feature>
<evidence type="ECO:0000313" key="3">
    <source>
        <dbReference type="Proteomes" id="UP001152797"/>
    </source>
</evidence>
<sequence>EVSRYEMGNGALRCREAVTDNGASSSCSRCGARVSEEAVAELPIDDEESPSYAAQVPSTAPVASGIPSAAGLLAPPVEIRGPTVYELELAPKVEEITHHMVTML</sequence>
<keyword evidence="3" id="KW-1185">Reference proteome</keyword>
<gene>
    <name evidence="1" type="ORF">C1SCF055_LOCUS37090</name>
</gene>
<dbReference type="EMBL" id="CAMXCT020005311">
    <property type="protein sequence ID" value="CAL1165351.1"/>
    <property type="molecule type" value="Genomic_DNA"/>
</dbReference>
<evidence type="ECO:0000313" key="1">
    <source>
        <dbReference type="EMBL" id="CAI4011976.1"/>
    </source>
</evidence>
<comment type="caution">
    <text evidence="1">The sequence shown here is derived from an EMBL/GenBank/DDBJ whole genome shotgun (WGS) entry which is preliminary data.</text>
</comment>
<dbReference type="EMBL" id="CAMXCT030005311">
    <property type="protein sequence ID" value="CAL4799288.1"/>
    <property type="molecule type" value="Genomic_DNA"/>
</dbReference>
<organism evidence="1">
    <name type="scientific">Cladocopium goreaui</name>
    <dbReference type="NCBI Taxonomy" id="2562237"/>
    <lineage>
        <taxon>Eukaryota</taxon>
        <taxon>Sar</taxon>
        <taxon>Alveolata</taxon>
        <taxon>Dinophyceae</taxon>
        <taxon>Suessiales</taxon>
        <taxon>Symbiodiniaceae</taxon>
        <taxon>Cladocopium</taxon>
    </lineage>
</organism>
<proteinExistence type="predicted"/>
<evidence type="ECO:0000313" key="2">
    <source>
        <dbReference type="EMBL" id="CAL1165351.1"/>
    </source>
</evidence>
<reference evidence="2" key="2">
    <citation type="submission" date="2024-04" db="EMBL/GenBank/DDBJ databases">
        <authorList>
            <person name="Chen Y."/>
            <person name="Shah S."/>
            <person name="Dougan E. K."/>
            <person name="Thang M."/>
            <person name="Chan C."/>
        </authorList>
    </citation>
    <scope>NUCLEOTIDE SEQUENCE [LARGE SCALE GENOMIC DNA]</scope>
</reference>
<protein>
    <submittedName>
        <fullName evidence="1">Uncharacterized protein</fullName>
    </submittedName>
</protein>
<name>A0A9P1DKT8_9DINO</name>
<dbReference type="Proteomes" id="UP001152797">
    <property type="component" value="Unassembled WGS sequence"/>
</dbReference>
<reference evidence="1" key="1">
    <citation type="submission" date="2022-10" db="EMBL/GenBank/DDBJ databases">
        <authorList>
            <person name="Chen Y."/>
            <person name="Dougan E. K."/>
            <person name="Chan C."/>
            <person name="Rhodes N."/>
            <person name="Thang M."/>
        </authorList>
    </citation>
    <scope>NUCLEOTIDE SEQUENCE</scope>
</reference>